<dbReference type="AlphaFoldDB" id="U6SMP3"/>
<evidence type="ECO:0000313" key="2">
    <source>
        <dbReference type="Proteomes" id="UP000017170"/>
    </source>
</evidence>
<gene>
    <name evidence="1" type="ORF">A33I_14220</name>
</gene>
<keyword evidence="2" id="KW-1185">Reference proteome</keyword>
<dbReference type="EMBL" id="ATAE01000031">
    <property type="protein sequence ID" value="ERN52843.1"/>
    <property type="molecule type" value="Genomic_DNA"/>
</dbReference>
<name>U6SMP3_9BACI</name>
<dbReference type="Proteomes" id="UP000017170">
    <property type="component" value="Unassembled WGS sequence"/>
</dbReference>
<reference evidence="1 2" key="1">
    <citation type="journal article" date="2013" name="Genome Announc.">
        <title>Genome Sequence of the Extreme Obligate Alkaliphile Bacillus marmarensis Strain DSM 21297.</title>
        <authorList>
            <person name="Wernick D.G."/>
            <person name="Choi K.Y."/>
            <person name="Tat C.A."/>
            <person name="Lafontaine Rivera J.G."/>
            <person name="Liao J.C."/>
        </authorList>
    </citation>
    <scope>NUCLEOTIDE SEQUENCE [LARGE SCALE GENOMIC DNA]</scope>
    <source>
        <strain evidence="1 2">DSM 21297</strain>
    </source>
</reference>
<organism evidence="1 2">
    <name type="scientific">Alkalihalophilus marmarensis DSM 21297</name>
    <dbReference type="NCBI Taxonomy" id="1188261"/>
    <lineage>
        <taxon>Bacteria</taxon>
        <taxon>Bacillati</taxon>
        <taxon>Bacillota</taxon>
        <taxon>Bacilli</taxon>
        <taxon>Bacillales</taxon>
        <taxon>Bacillaceae</taxon>
        <taxon>Alkalihalophilus</taxon>
    </lineage>
</organism>
<proteinExistence type="predicted"/>
<accession>U6SMP3</accession>
<dbReference type="PATRIC" id="fig|1188261.3.peg.2269"/>
<protein>
    <submittedName>
        <fullName evidence="1">Uncharacterized protein</fullName>
    </submittedName>
</protein>
<sequence>MLMKIRGILRNKKEVGILHTYQCEDCEKTVEIEQYEACYGNNEPYEFSQCQECFNNNN</sequence>
<comment type="caution">
    <text evidence="1">The sequence shown here is derived from an EMBL/GenBank/DDBJ whole genome shotgun (WGS) entry which is preliminary data.</text>
</comment>
<evidence type="ECO:0000313" key="1">
    <source>
        <dbReference type="EMBL" id="ERN52843.1"/>
    </source>
</evidence>